<feature type="compositionally biased region" description="Basic and acidic residues" evidence="1">
    <location>
        <begin position="33"/>
        <end position="52"/>
    </location>
</feature>
<reference evidence="5" key="1">
    <citation type="journal article" date="2015" name="Nat. Genet.">
        <title>The genome and transcriptome of the zoonotic hookworm Ancylostoma ceylanicum identify infection-specific gene families.</title>
        <authorList>
            <person name="Schwarz E.M."/>
            <person name="Hu Y."/>
            <person name="Antoshechkin I."/>
            <person name="Miller M.M."/>
            <person name="Sternberg P.W."/>
            <person name="Aroian R.V."/>
        </authorList>
    </citation>
    <scope>NUCLEOTIDE SEQUENCE</scope>
    <source>
        <strain evidence="5">HY135</strain>
    </source>
</reference>
<evidence type="ECO:0000259" key="3">
    <source>
        <dbReference type="SMART" id="SM00198"/>
    </source>
</evidence>
<comment type="caution">
    <text evidence="4">The sequence shown here is derived from an EMBL/GenBank/DDBJ whole genome shotgun (WGS) entry which is preliminary data.</text>
</comment>
<feature type="chain" id="PRO_5001488575" description="SCP domain-containing protein" evidence="2">
    <location>
        <begin position="21"/>
        <end position="388"/>
    </location>
</feature>
<feature type="region of interest" description="Disordered" evidence="1">
    <location>
        <begin position="26"/>
        <end position="219"/>
    </location>
</feature>
<evidence type="ECO:0000313" key="5">
    <source>
        <dbReference type="Proteomes" id="UP000024635"/>
    </source>
</evidence>
<gene>
    <name evidence="4" type="primary">Acey_s0067.g56</name>
    <name evidence="4" type="synonym">ASP-s0067.g56</name>
    <name evidence="4" type="ORF">Y032_0067g56</name>
</gene>
<dbReference type="AlphaFoldDB" id="A0A016TYT5"/>
<protein>
    <recommendedName>
        <fullName evidence="3">SCP domain-containing protein</fullName>
    </recommendedName>
</protein>
<dbReference type="STRING" id="53326.A0A016TYT5"/>
<feature type="signal peptide" evidence="2">
    <location>
        <begin position="1"/>
        <end position="20"/>
    </location>
</feature>
<organism evidence="4 5">
    <name type="scientific">Ancylostoma ceylanicum</name>
    <dbReference type="NCBI Taxonomy" id="53326"/>
    <lineage>
        <taxon>Eukaryota</taxon>
        <taxon>Metazoa</taxon>
        <taxon>Ecdysozoa</taxon>
        <taxon>Nematoda</taxon>
        <taxon>Chromadorea</taxon>
        <taxon>Rhabditida</taxon>
        <taxon>Rhabditina</taxon>
        <taxon>Rhabditomorpha</taxon>
        <taxon>Strongyloidea</taxon>
        <taxon>Ancylostomatidae</taxon>
        <taxon>Ancylostomatinae</taxon>
        <taxon>Ancylostoma</taxon>
    </lineage>
</organism>
<name>A0A016TYT5_9BILA</name>
<dbReference type="PANTHER" id="PTHR10334">
    <property type="entry name" value="CYSTEINE-RICH SECRETORY PROTEIN-RELATED"/>
    <property type="match status" value="1"/>
</dbReference>
<dbReference type="InterPro" id="IPR014044">
    <property type="entry name" value="CAP_dom"/>
</dbReference>
<keyword evidence="2" id="KW-0732">Signal</keyword>
<feature type="domain" description="SCP" evidence="3">
    <location>
        <begin position="221"/>
        <end position="355"/>
    </location>
</feature>
<keyword evidence="5" id="KW-1185">Reference proteome</keyword>
<dbReference type="SUPFAM" id="SSF55797">
    <property type="entry name" value="PR-1-like"/>
    <property type="match status" value="1"/>
</dbReference>
<dbReference type="InterPro" id="IPR001283">
    <property type="entry name" value="CRISP-related"/>
</dbReference>
<dbReference type="OrthoDB" id="5825814at2759"/>
<dbReference type="Proteomes" id="UP000024635">
    <property type="component" value="Unassembled WGS sequence"/>
</dbReference>
<evidence type="ECO:0000256" key="1">
    <source>
        <dbReference type="SAM" id="MobiDB-lite"/>
    </source>
</evidence>
<feature type="compositionally biased region" description="Acidic residues" evidence="1">
    <location>
        <begin position="147"/>
        <end position="169"/>
    </location>
</feature>
<dbReference type="Gene3D" id="3.40.33.10">
    <property type="entry name" value="CAP"/>
    <property type="match status" value="1"/>
</dbReference>
<dbReference type="Pfam" id="PF00188">
    <property type="entry name" value="CAP"/>
    <property type="match status" value="1"/>
</dbReference>
<evidence type="ECO:0000256" key="2">
    <source>
        <dbReference type="SAM" id="SignalP"/>
    </source>
</evidence>
<dbReference type="CDD" id="cd05380">
    <property type="entry name" value="CAP_euk"/>
    <property type="match status" value="1"/>
</dbReference>
<dbReference type="EMBL" id="JARK01001403">
    <property type="protein sequence ID" value="EYC08219.1"/>
    <property type="molecule type" value="Genomic_DNA"/>
</dbReference>
<accession>A0A016TYT5</accession>
<dbReference type="InterPro" id="IPR035940">
    <property type="entry name" value="CAP_sf"/>
</dbReference>
<sequence>MKPYLVVLVGVGLILGLAFADEAEPLQDDNALDPEHHKEDDTSEDRPPQHDDMPEDEDDMPEDEPSQDDDMSEDEPPQEETSQDEPPQEDETSEDEPSKKEDTPEDQPLQEDETSKDEHPQDDDALEPEPHKEDDTEEDRPPQKEDTPEEQPQQEETSEDEPPQEDETSKDEPPKDGETSEDEPPKKEDTPEDQPPKKDATSEDQPPQEEPQTCSEGKPGKISLAFLEMHNAFRSYLARDSSASKMRRLEYDCEAEESATKVADQCLDTASSPEKYDQNLEFIQADDDTTDYILEAANSWWSEILDTHDNLYNSTVNANFANMLWETREKIGCALKKCSGKTVVVCHYPKVAKQEGDPIYTIGDGPCKECSADASHCVDNLCSKSKEL</sequence>
<evidence type="ECO:0000313" key="4">
    <source>
        <dbReference type="EMBL" id="EYC08219.1"/>
    </source>
</evidence>
<feature type="compositionally biased region" description="Basic and acidic residues" evidence="1">
    <location>
        <begin position="170"/>
        <end position="201"/>
    </location>
</feature>
<feature type="compositionally biased region" description="Basic and acidic residues" evidence="1">
    <location>
        <begin position="128"/>
        <end position="146"/>
    </location>
</feature>
<dbReference type="SMART" id="SM00198">
    <property type="entry name" value="SCP"/>
    <property type="match status" value="1"/>
</dbReference>
<proteinExistence type="predicted"/>
<feature type="compositionally biased region" description="Acidic residues" evidence="1">
    <location>
        <begin position="103"/>
        <end position="127"/>
    </location>
</feature>
<feature type="compositionally biased region" description="Acidic residues" evidence="1">
    <location>
        <begin position="53"/>
        <end position="95"/>
    </location>
</feature>